<evidence type="ECO:0000313" key="10">
    <source>
        <dbReference type="EMBL" id="APG62985.1"/>
    </source>
</evidence>
<evidence type="ECO:0000313" key="11">
    <source>
        <dbReference type="Proteomes" id="UP000242561"/>
    </source>
</evidence>
<dbReference type="PRINTS" id="PR01506">
    <property type="entry name" value="TATBPROTEIN"/>
</dbReference>
<dbReference type="Proteomes" id="UP000242561">
    <property type="component" value="Chromosome"/>
</dbReference>
<dbReference type="STRING" id="1913578.LPB140_09495"/>
<keyword evidence="8" id="KW-0472">Membrane</keyword>
<reference evidence="10 11" key="1">
    <citation type="submission" date="2016-11" db="EMBL/GenBank/DDBJ databases">
        <title>Sphingorhabdus sp. LPB0140, isolated from marine environment.</title>
        <authorList>
            <person name="Kim E."/>
            <person name="Yi H."/>
        </authorList>
    </citation>
    <scope>NUCLEOTIDE SEQUENCE [LARGE SCALE GENOMIC DNA]</scope>
    <source>
        <strain evidence="10 11">LPB0140</strain>
    </source>
</reference>
<dbReference type="AlphaFoldDB" id="A0A1L3JCX4"/>
<keyword evidence="5" id="KW-0653">Protein transport</keyword>
<evidence type="ECO:0000256" key="2">
    <source>
        <dbReference type="ARBA" id="ARBA00022448"/>
    </source>
</evidence>
<keyword evidence="7" id="KW-0811">Translocation</keyword>
<comment type="subcellular location">
    <subcellularLocation>
        <location evidence="1">Membrane</location>
        <topology evidence="1">Single-pass membrane protein</topology>
    </subcellularLocation>
</comment>
<sequence>MFDVASSEFLVVALIALVVIGPKELPAVMRKVGGFVAKARRVTGKIRSGFDEMVREAELDELKKEWQAQNENIMREHPMSDYENDADAKDGTKKTVKSDDNKPKNEELPL</sequence>
<dbReference type="InterPro" id="IPR018448">
    <property type="entry name" value="TatB"/>
</dbReference>
<evidence type="ECO:0000256" key="3">
    <source>
        <dbReference type="ARBA" id="ARBA00022475"/>
    </source>
</evidence>
<dbReference type="EMBL" id="CP018154">
    <property type="protein sequence ID" value="APG62985.1"/>
    <property type="molecule type" value="Genomic_DNA"/>
</dbReference>
<evidence type="ECO:0000256" key="7">
    <source>
        <dbReference type="ARBA" id="ARBA00023010"/>
    </source>
</evidence>
<dbReference type="InterPro" id="IPR003369">
    <property type="entry name" value="TatA/B/E"/>
</dbReference>
<feature type="region of interest" description="Disordered" evidence="9">
    <location>
        <begin position="69"/>
        <end position="110"/>
    </location>
</feature>
<keyword evidence="11" id="KW-1185">Reference proteome</keyword>
<feature type="compositionally biased region" description="Basic and acidic residues" evidence="9">
    <location>
        <begin position="73"/>
        <end position="110"/>
    </location>
</feature>
<keyword evidence="4" id="KW-0812">Transmembrane</keyword>
<proteinExistence type="predicted"/>
<evidence type="ECO:0000256" key="9">
    <source>
        <dbReference type="SAM" id="MobiDB-lite"/>
    </source>
</evidence>
<accession>A0A1L3JCX4</accession>
<dbReference type="OrthoDB" id="7206969at2"/>
<evidence type="ECO:0000256" key="8">
    <source>
        <dbReference type="ARBA" id="ARBA00023136"/>
    </source>
</evidence>
<gene>
    <name evidence="10" type="ORF">LPB140_09495</name>
</gene>
<dbReference type="GO" id="GO:0008320">
    <property type="term" value="F:protein transmembrane transporter activity"/>
    <property type="evidence" value="ECO:0007669"/>
    <property type="project" value="InterPro"/>
</dbReference>
<evidence type="ECO:0000256" key="1">
    <source>
        <dbReference type="ARBA" id="ARBA00004167"/>
    </source>
</evidence>
<name>A0A1L3JCX4_9SPHN</name>
<keyword evidence="2" id="KW-0813">Transport</keyword>
<evidence type="ECO:0000256" key="4">
    <source>
        <dbReference type="ARBA" id="ARBA00022692"/>
    </source>
</evidence>
<keyword evidence="3" id="KW-1003">Cell membrane</keyword>
<protein>
    <submittedName>
        <fullName evidence="10">Twin arginine-targeting protein translocase TatB</fullName>
    </submittedName>
</protein>
<dbReference type="PANTHER" id="PTHR33162">
    <property type="entry name" value="SEC-INDEPENDENT PROTEIN TRANSLOCASE PROTEIN TATA, CHLOROPLASTIC"/>
    <property type="match status" value="1"/>
</dbReference>
<dbReference type="PANTHER" id="PTHR33162:SF1">
    <property type="entry name" value="SEC-INDEPENDENT PROTEIN TRANSLOCASE PROTEIN TATA, CHLOROPLASTIC"/>
    <property type="match status" value="1"/>
</dbReference>
<dbReference type="RefSeq" id="WP_072559637.1">
    <property type="nucleotide sequence ID" value="NZ_CP018154.1"/>
</dbReference>
<dbReference type="NCBIfam" id="TIGR01410">
    <property type="entry name" value="tatB"/>
    <property type="match status" value="1"/>
</dbReference>
<evidence type="ECO:0000256" key="5">
    <source>
        <dbReference type="ARBA" id="ARBA00022927"/>
    </source>
</evidence>
<keyword evidence="6" id="KW-1133">Transmembrane helix</keyword>
<evidence type="ECO:0000256" key="6">
    <source>
        <dbReference type="ARBA" id="ARBA00022989"/>
    </source>
</evidence>
<dbReference type="Gene3D" id="1.20.5.3310">
    <property type="match status" value="1"/>
</dbReference>
<dbReference type="GO" id="GO:0016020">
    <property type="term" value="C:membrane"/>
    <property type="evidence" value="ECO:0007669"/>
    <property type="project" value="UniProtKB-SubCell"/>
</dbReference>
<dbReference type="GO" id="GO:0043953">
    <property type="term" value="P:protein transport by the Tat complex"/>
    <property type="evidence" value="ECO:0007669"/>
    <property type="project" value="InterPro"/>
</dbReference>
<organism evidence="10 11">
    <name type="scientific">Sphingorhabdus lutea</name>
    <dbReference type="NCBI Taxonomy" id="1913578"/>
    <lineage>
        <taxon>Bacteria</taxon>
        <taxon>Pseudomonadati</taxon>
        <taxon>Pseudomonadota</taxon>
        <taxon>Alphaproteobacteria</taxon>
        <taxon>Sphingomonadales</taxon>
        <taxon>Sphingomonadaceae</taxon>
        <taxon>Sphingorhabdus</taxon>
    </lineage>
</organism>
<dbReference type="Pfam" id="PF02416">
    <property type="entry name" value="TatA_B_E"/>
    <property type="match status" value="1"/>
</dbReference>
<dbReference type="KEGG" id="sphl:LPB140_09495"/>